<dbReference type="PIRSF" id="PIRSF000709">
    <property type="entry name" value="6PFK_2-Ptase"/>
    <property type="match status" value="1"/>
</dbReference>
<protein>
    <recommendedName>
        <fullName evidence="7">2,3-bisphosphoglycerate-dependent phosphoglycerate mutase</fullName>
        <ecNumber evidence="7">5.4.2.11</ecNumber>
    </recommendedName>
</protein>
<evidence type="ECO:0000256" key="7">
    <source>
        <dbReference type="RuleBase" id="RU004512"/>
    </source>
</evidence>
<dbReference type="GO" id="GO:0006096">
    <property type="term" value="P:glycolytic process"/>
    <property type="evidence" value="ECO:0007669"/>
    <property type="project" value="UniProtKB-UniPathway"/>
</dbReference>
<sequence length="222" mass="25986">MDQKLFEKIKKAAEDSIKNPGKNEKPLPKATLKPGENYIVVFRHGESEDNARKIFSGWRDAKLTRKGIDQAKVLAPKLRKLKLDLVITSDQTRSKETARYALEYHPRIKWEKDWRIKERNYGDLSGTSKEEAMKANPEETIKWRRGYDDPPRRGESLKMVEERVFPFLDELVNRIRNEKINVVLSAHGNSMRAIRRYFEKMDIAEELTHENPLGTDYALYPI</sequence>
<evidence type="ECO:0000313" key="8">
    <source>
        <dbReference type="EMBL" id="OGC52321.1"/>
    </source>
</evidence>
<dbReference type="SUPFAM" id="SSF53254">
    <property type="entry name" value="Phosphoglycerate mutase-like"/>
    <property type="match status" value="1"/>
</dbReference>
<dbReference type="STRING" id="1802624.A2982_01940"/>
<evidence type="ECO:0000256" key="1">
    <source>
        <dbReference type="ARBA" id="ARBA00006717"/>
    </source>
</evidence>
<dbReference type="PROSITE" id="PS00175">
    <property type="entry name" value="PG_MUTASE"/>
    <property type="match status" value="1"/>
</dbReference>
<dbReference type="AlphaFoldDB" id="A0A1F4V547"/>
<dbReference type="CDD" id="cd07067">
    <property type="entry name" value="HP_PGM_like"/>
    <property type="match status" value="1"/>
</dbReference>
<feature type="active site" description="Proton donor/acceptor" evidence="4">
    <location>
        <position position="118"/>
    </location>
</feature>
<dbReference type="InterPro" id="IPR029033">
    <property type="entry name" value="His_PPase_superfam"/>
</dbReference>
<dbReference type="GO" id="GO:0004619">
    <property type="term" value="F:phosphoglycerate mutase activity"/>
    <property type="evidence" value="ECO:0007669"/>
    <property type="project" value="UniProtKB-EC"/>
</dbReference>
<dbReference type="NCBIfam" id="TIGR01258">
    <property type="entry name" value="pgm_1"/>
    <property type="match status" value="1"/>
</dbReference>
<dbReference type="PANTHER" id="PTHR11931">
    <property type="entry name" value="PHOSPHOGLYCERATE MUTASE"/>
    <property type="match status" value="1"/>
</dbReference>
<feature type="binding site" evidence="5">
    <location>
        <begin position="188"/>
        <end position="189"/>
    </location>
    <ligand>
        <name>substrate</name>
    </ligand>
</feature>
<comment type="pathway">
    <text evidence="7">Carbohydrate degradation; glycolysis; pyruvate from D-glyceraldehyde 3-phosphate: step 3/5.</text>
</comment>
<comment type="catalytic activity">
    <reaction evidence="7">
        <text>(2R)-2-phosphoglycerate = (2R)-3-phosphoglycerate</text>
        <dbReference type="Rhea" id="RHEA:15901"/>
        <dbReference type="ChEBI" id="CHEBI:58272"/>
        <dbReference type="ChEBI" id="CHEBI:58289"/>
        <dbReference type="EC" id="5.4.2.11"/>
    </reaction>
</comment>
<dbReference type="Gene3D" id="3.40.50.1240">
    <property type="entry name" value="Phosphoglycerate mutase-like"/>
    <property type="match status" value="1"/>
</dbReference>
<dbReference type="Proteomes" id="UP000178771">
    <property type="component" value="Unassembled WGS sequence"/>
</dbReference>
<dbReference type="InterPro" id="IPR013078">
    <property type="entry name" value="His_Pase_superF_clade-1"/>
</dbReference>
<proteinExistence type="inferred from homology"/>
<keyword evidence="2" id="KW-0324">Glycolysis</keyword>
<evidence type="ECO:0000256" key="3">
    <source>
        <dbReference type="ARBA" id="ARBA00023235"/>
    </source>
</evidence>
<evidence type="ECO:0000256" key="6">
    <source>
        <dbReference type="PIRSR" id="PIRSR613078-3"/>
    </source>
</evidence>
<dbReference type="InterPro" id="IPR001345">
    <property type="entry name" value="PG/BPGM_mutase_AS"/>
</dbReference>
<dbReference type="EMBL" id="MEVH01000003">
    <property type="protein sequence ID" value="OGC52321.1"/>
    <property type="molecule type" value="Genomic_DNA"/>
</dbReference>
<evidence type="ECO:0000256" key="5">
    <source>
        <dbReference type="PIRSR" id="PIRSR613078-2"/>
    </source>
</evidence>
<dbReference type="InterPro" id="IPR005952">
    <property type="entry name" value="Phosphogly_mut1"/>
</dbReference>
<evidence type="ECO:0000256" key="4">
    <source>
        <dbReference type="PIRSR" id="PIRSR613078-1"/>
    </source>
</evidence>
<feature type="binding site" evidence="5">
    <location>
        <position position="93"/>
    </location>
    <ligand>
        <name>substrate</name>
    </ligand>
</feature>
<comment type="function">
    <text evidence="7">Catalyzes the interconversion of 2-phosphoglycerate and 3-phosphoglycerate.</text>
</comment>
<accession>A0A1F4V547</accession>
<dbReference type="SMART" id="SM00855">
    <property type="entry name" value="PGAM"/>
    <property type="match status" value="1"/>
</dbReference>
<feature type="binding site" evidence="5">
    <location>
        <begin position="118"/>
        <end position="121"/>
    </location>
    <ligand>
        <name>substrate</name>
    </ligand>
</feature>
<keyword evidence="3" id="KW-0413">Isomerase</keyword>
<feature type="site" description="Transition state stabilizer" evidence="6">
    <location>
        <position position="187"/>
    </location>
</feature>
<dbReference type="EC" id="5.4.2.11" evidence="7"/>
<dbReference type="Pfam" id="PF00300">
    <property type="entry name" value="His_Phos_1"/>
    <property type="match status" value="1"/>
</dbReference>
<reference evidence="8 9" key="1">
    <citation type="journal article" date="2016" name="Nat. Commun.">
        <title>Thousands of microbial genomes shed light on interconnected biogeochemical processes in an aquifer system.</title>
        <authorList>
            <person name="Anantharaman K."/>
            <person name="Brown C.T."/>
            <person name="Hug L.A."/>
            <person name="Sharon I."/>
            <person name="Castelle C.J."/>
            <person name="Probst A.J."/>
            <person name="Thomas B.C."/>
            <person name="Singh A."/>
            <person name="Wilkins M.J."/>
            <person name="Karaoz U."/>
            <person name="Brodie E.L."/>
            <person name="Williams K.H."/>
            <person name="Hubbard S.S."/>
            <person name="Banfield J.F."/>
        </authorList>
    </citation>
    <scope>NUCLEOTIDE SEQUENCE [LARGE SCALE GENOMIC DNA]</scope>
</reference>
<evidence type="ECO:0000313" key="9">
    <source>
        <dbReference type="Proteomes" id="UP000178771"/>
    </source>
</evidence>
<gene>
    <name evidence="8" type="ORF">A2982_01940</name>
</gene>
<comment type="similarity">
    <text evidence="1">Belongs to the phosphoglycerate mutase family. BPG-dependent PGAM subfamily.</text>
</comment>
<name>A0A1F4V547_UNCKA</name>
<feature type="active site" description="Tele-phosphohistidine intermediate" evidence="4">
    <location>
        <position position="44"/>
    </location>
</feature>
<feature type="binding site" evidence="5">
    <location>
        <begin position="43"/>
        <end position="50"/>
    </location>
    <ligand>
        <name>substrate</name>
    </ligand>
</feature>
<feature type="binding site" evidence="5">
    <location>
        <position position="129"/>
    </location>
    <ligand>
        <name>substrate</name>
    </ligand>
</feature>
<comment type="caution">
    <text evidence="8">The sequence shown here is derived from an EMBL/GenBank/DDBJ whole genome shotgun (WGS) entry which is preliminary data.</text>
</comment>
<organism evidence="8 9">
    <name type="scientific">candidate division WWE3 bacterium RIFCSPLOWO2_01_FULL_39_13</name>
    <dbReference type="NCBI Taxonomy" id="1802624"/>
    <lineage>
        <taxon>Bacteria</taxon>
        <taxon>Katanobacteria</taxon>
    </lineage>
</organism>
<evidence type="ECO:0000256" key="2">
    <source>
        <dbReference type="ARBA" id="ARBA00023152"/>
    </source>
</evidence>
<feature type="binding site" evidence="5">
    <location>
        <begin position="144"/>
        <end position="145"/>
    </location>
    <ligand>
        <name>substrate</name>
    </ligand>
</feature>
<dbReference type="UniPathway" id="UPA00109">
    <property type="reaction ID" value="UER00186"/>
</dbReference>